<reference evidence="3 4" key="1">
    <citation type="journal article" date="2019" name="Nat. Microbiol.">
        <title>Mediterranean grassland soil C-N compound turnover is dependent on rainfall and depth, and is mediated by genomically divergent microorganisms.</title>
        <authorList>
            <person name="Diamond S."/>
            <person name="Andeer P.F."/>
            <person name="Li Z."/>
            <person name="Crits-Christoph A."/>
            <person name="Burstein D."/>
            <person name="Anantharaman K."/>
            <person name="Lane K.R."/>
            <person name="Thomas B.C."/>
            <person name="Pan C."/>
            <person name="Northen T.R."/>
            <person name="Banfield J.F."/>
        </authorList>
    </citation>
    <scope>NUCLEOTIDE SEQUENCE [LARGE SCALE GENOMIC DNA]</scope>
    <source>
        <strain evidence="3">WS_11</strain>
    </source>
</reference>
<dbReference type="InterPro" id="IPR000573">
    <property type="entry name" value="AconitaseA/IPMdHydase_ssu_swvl"/>
</dbReference>
<feature type="non-terminal residue" evidence="3">
    <location>
        <position position="1"/>
    </location>
</feature>
<organism evidence="3 4">
    <name type="scientific">Eiseniibacteriota bacterium</name>
    <dbReference type="NCBI Taxonomy" id="2212470"/>
    <lineage>
        <taxon>Bacteria</taxon>
        <taxon>Candidatus Eiseniibacteriota</taxon>
    </lineage>
</organism>
<proteinExistence type="predicted"/>
<sequence length="287" mass="28894">ARVLDAECRLAPAAPAGAALLCGASPRAAGGARTFFRAGAAALAAAALAGAIADPRDLPAAAPAPEPDQGAAPDDALIVKPAGPGTAGEDRERGPGPLPLSPPLVATLRGVVLARLGDAVATEVILPAGPMVRRHHTDFVALAGHVLAGVDRGFAARARAHRGGFLVAGLGFGCGARAPRAVFALVELGVRAVIARGFDADFRAELVRQGVLALRAAAATDLDGVRAGDELEIPGLPDVLEPNRPLAIRNLTRGSQAIVRHDLAAAEIAMVRAGGRLRGLRPVGAEA</sequence>
<evidence type="ECO:0000313" key="3">
    <source>
        <dbReference type="EMBL" id="TMQ71407.1"/>
    </source>
</evidence>
<protein>
    <recommendedName>
        <fullName evidence="2">Aconitase A/isopropylmalate dehydratase small subunit swivel domain-containing protein</fullName>
    </recommendedName>
</protein>
<dbReference type="Pfam" id="PF00694">
    <property type="entry name" value="Aconitase_C"/>
    <property type="match status" value="1"/>
</dbReference>
<dbReference type="Gene3D" id="3.20.19.10">
    <property type="entry name" value="Aconitase, domain 4"/>
    <property type="match status" value="1"/>
</dbReference>
<dbReference type="AlphaFoldDB" id="A0A538U6C4"/>
<feature type="domain" description="Aconitase A/isopropylmalate dehydratase small subunit swivel" evidence="2">
    <location>
        <begin position="161"/>
        <end position="217"/>
    </location>
</feature>
<dbReference type="InterPro" id="IPR015928">
    <property type="entry name" value="Aconitase/3IPM_dehydase_swvl"/>
</dbReference>
<feature type="compositionally biased region" description="Low complexity" evidence="1">
    <location>
        <begin position="58"/>
        <end position="76"/>
    </location>
</feature>
<accession>A0A538U6C4</accession>
<gene>
    <name evidence="3" type="ORF">E6K81_10195</name>
</gene>
<evidence type="ECO:0000256" key="1">
    <source>
        <dbReference type="SAM" id="MobiDB-lite"/>
    </source>
</evidence>
<comment type="caution">
    <text evidence="3">The sequence shown here is derived from an EMBL/GenBank/DDBJ whole genome shotgun (WGS) entry which is preliminary data.</text>
</comment>
<dbReference type="Proteomes" id="UP000319771">
    <property type="component" value="Unassembled WGS sequence"/>
</dbReference>
<dbReference type="SUPFAM" id="SSF52016">
    <property type="entry name" value="LeuD/IlvD-like"/>
    <property type="match status" value="1"/>
</dbReference>
<name>A0A538U6C4_UNCEI</name>
<evidence type="ECO:0000313" key="4">
    <source>
        <dbReference type="Proteomes" id="UP000319771"/>
    </source>
</evidence>
<dbReference type="EMBL" id="VBPB01000165">
    <property type="protein sequence ID" value="TMQ71407.1"/>
    <property type="molecule type" value="Genomic_DNA"/>
</dbReference>
<evidence type="ECO:0000259" key="2">
    <source>
        <dbReference type="Pfam" id="PF00694"/>
    </source>
</evidence>
<feature type="region of interest" description="Disordered" evidence="1">
    <location>
        <begin position="58"/>
        <end position="101"/>
    </location>
</feature>